<evidence type="ECO:0000313" key="6">
    <source>
        <dbReference type="Proteomes" id="UP000507470"/>
    </source>
</evidence>
<dbReference type="Pfam" id="PF00207">
    <property type="entry name" value="A2M"/>
    <property type="match status" value="1"/>
</dbReference>
<dbReference type="InterPro" id="IPR011625">
    <property type="entry name" value="A2M_N_BRD"/>
</dbReference>
<dbReference type="Pfam" id="PF01835">
    <property type="entry name" value="MG2"/>
    <property type="match status" value="1"/>
</dbReference>
<dbReference type="SMART" id="SM01359">
    <property type="entry name" value="A2M_N_2"/>
    <property type="match status" value="1"/>
</dbReference>
<sequence length="611" mass="67842">MTVPKVTRPGTDIDISITIWMKGSGNVNIATAFRNNNGKTISGISKTYAGISGKLHMLKLKVPSDTPSGYDYHLDTICTGWIVFSKTIGNIQVDSRNASMFIQTDRPVYKPGDFVQFRAFGIKPSLDVIKAPIDVIIFDPLNNRVKQYLKLQEEYGVVSGFLQLSPETHHGRWTIEMNQLGQTQQEYIEVKEYGNCVYFNRYTFGKPVEGYALINVTRADSSDSVFVKFEKIRIEKSDGSSIESPTGTAKIIITYKYTVKVKESITTKTKLFFTKAVAVDKSGVIIQQVSFPKHADSGTVYIFSKGTIVQQGIFAMNWLSRKQTIRVTHEMTPSFKILVYYVRRYGEIVADTIILSIKEIFRNKVTMKFDQKLVEPGQTVNLVVKADPGSLVNILAVDKSVLLLGNANDVTANNVLTKLQRFTHTTVPILREWDSIGSVVDSGVDSKTVFSNSGVYVTTDCLLIGHRVNGLENDDGLKPGDFGVGNCNGVGFLNDGTGDVPAQKDGSKSLASPSRKRTRFPETWLWLNTTTNRNGVASLKSLVPDTITQWIATSFVVNPQSGLGVATEPANITTFQRFFMRLELPYSAIRGEILILQITVFNYMNEDLEVG</sequence>
<feature type="domain" description="Alpha-2-macroglobulin" evidence="4">
    <location>
        <begin position="523"/>
        <end position="610"/>
    </location>
</feature>
<evidence type="ECO:0000256" key="1">
    <source>
        <dbReference type="ARBA" id="ARBA00022729"/>
    </source>
</evidence>
<evidence type="ECO:0000256" key="2">
    <source>
        <dbReference type="ARBA" id="ARBA00022966"/>
    </source>
</evidence>
<evidence type="ECO:0000259" key="3">
    <source>
        <dbReference type="SMART" id="SM01359"/>
    </source>
</evidence>
<evidence type="ECO:0000313" key="5">
    <source>
        <dbReference type="EMBL" id="CAC5405668.1"/>
    </source>
</evidence>
<dbReference type="InterPro" id="IPR001599">
    <property type="entry name" value="Macroglobln_a2"/>
</dbReference>
<dbReference type="OrthoDB" id="9998011at2759"/>
<dbReference type="InterPro" id="IPR050473">
    <property type="entry name" value="A2M/Complement_sys"/>
</dbReference>
<dbReference type="Gene3D" id="2.60.40.10">
    <property type="entry name" value="Immunoglobulins"/>
    <property type="match status" value="1"/>
</dbReference>
<keyword evidence="2" id="KW-0882">Thioester bond</keyword>
<proteinExistence type="predicted"/>
<accession>A0A6J8DAE5</accession>
<reference evidence="5 6" key="1">
    <citation type="submission" date="2020-06" db="EMBL/GenBank/DDBJ databases">
        <authorList>
            <person name="Li R."/>
            <person name="Bekaert M."/>
        </authorList>
    </citation>
    <scope>NUCLEOTIDE SEQUENCE [LARGE SCALE GENOMIC DNA]</scope>
    <source>
        <strain evidence="6">wild</strain>
    </source>
</reference>
<keyword evidence="1" id="KW-0732">Signal</keyword>
<dbReference type="GO" id="GO:0004866">
    <property type="term" value="F:endopeptidase inhibitor activity"/>
    <property type="evidence" value="ECO:0007669"/>
    <property type="project" value="InterPro"/>
</dbReference>
<dbReference type="InterPro" id="IPR014756">
    <property type="entry name" value="Ig_E-set"/>
</dbReference>
<dbReference type="InterPro" id="IPR013783">
    <property type="entry name" value="Ig-like_fold"/>
</dbReference>
<organism evidence="5 6">
    <name type="scientific">Mytilus coruscus</name>
    <name type="common">Sea mussel</name>
    <dbReference type="NCBI Taxonomy" id="42192"/>
    <lineage>
        <taxon>Eukaryota</taxon>
        <taxon>Metazoa</taxon>
        <taxon>Spiralia</taxon>
        <taxon>Lophotrochozoa</taxon>
        <taxon>Mollusca</taxon>
        <taxon>Bivalvia</taxon>
        <taxon>Autobranchia</taxon>
        <taxon>Pteriomorphia</taxon>
        <taxon>Mytilida</taxon>
        <taxon>Mytiloidea</taxon>
        <taxon>Mytilidae</taxon>
        <taxon>Mytilinae</taxon>
        <taxon>Mytilus</taxon>
    </lineage>
</organism>
<dbReference type="Gene3D" id="2.60.40.1930">
    <property type="match status" value="3"/>
</dbReference>
<dbReference type="PANTHER" id="PTHR11412:SF136">
    <property type="entry name" value="CD109 ANTIGEN"/>
    <property type="match status" value="1"/>
</dbReference>
<dbReference type="Proteomes" id="UP000507470">
    <property type="component" value="Unassembled WGS sequence"/>
</dbReference>
<dbReference type="Gene3D" id="2.20.130.20">
    <property type="match status" value="1"/>
</dbReference>
<keyword evidence="6" id="KW-1185">Reference proteome</keyword>
<dbReference type="InterPro" id="IPR002890">
    <property type="entry name" value="MG2"/>
</dbReference>
<dbReference type="SUPFAM" id="SSF81296">
    <property type="entry name" value="E set domains"/>
    <property type="match status" value="1"/>
</dbReference>
<dbReference type="Gene3D" id="6.20.50.160">
    <property type="match status" value="1"/>
</dbReference>
<gene>
    <name evidence="5" type="ORF">MCOR_39334</name>
</gene>
<dbReference type="Pfam" id="PF07703">
    <property type="entry name" value="A2M_BRD"/>
    <property type="match status" value="1"/>
</dbReference>
<dbReference type="SMART" id="SM01360">
    <property type="entry name" value="A2M"/>
    <property type="match status" value="1"/>
</dbReference>
<dbReference type="PANTHER" id="PTHR11412">
    <property type="entry name" value="MACROGLOBULIN / COMPLEMENT"/>
    <property type="match status" value="1"/>
</dbReference>
<name>A0A6J8DAE5_MYTCO</name>
<feature type="domain" description="Alpha-2-macroglobulin bait region" evidence="3">
    <location>
        <begin position="265"/>
        <end position="404"/>
    </location>
</feature>
<protein>
    <submittedName>
        <fullName evidence="5">CD109</fullName>
    </submittedName>
</protein>
<dbReference type="EMBL" id="CACVKT020007119">
    <property type="protein sequence ID" value="CAC5405668.1"/>
    <property type="molecule type" value="Genomic_DNA"/>
</dbReference>
<dbReference type="AlphaFoldDB" id="A0A6J8DAE5"/>
<evidence type="ECO:0000259" key="4">
    <source>
        <dbReference type="SMART" id="SM01360"/>
    </source>
</evidence>